<evidence type="ECO:0008006" key="3">
    <source>
        <dbReference type="Google" id="ProtNLM"/>
    </source>
</evidence>
<sequence>MILLLGGGYFGFKVFEIELKARVYQPLLQYAWHKTIKTGEDQRPWRSFDGVPVLRLMIPRHEVDQIVLSGTSGQALAFGPAFHEESKLPGKGGATVLSSHRDSHGVYIRQLKKGDTIKLQDRFQQWHSYTIEDFYILNVKTDTISTTNTKEVLLIITCYPFNALTSGTPLRYVVSASQNLGNRS</sequence>
<dbReference type="NCBIfam" id="TIGR01076">
    <property type="entry name" value="sortase_fam"/>
    <property type="match status" value="1"/>
</dbReference>
<keyword evidence="1" id="KW-0378">Hydrolase</keyword>
<dbReference type="SUPFAM" id="SSF63817">
    <property type="entry name" value="Sortase"/>
    <property type="match status" value="1"/>
</dbReference>
<name>A0A382LG46_9ZZZZ</name>
<dbReference type="InterPro" id="IPR023365">
    <property type="entry name" value="Sortase_dom-sf"/>
</dbReference>
<evidence type="ECO:0000313" key="2">
    <source>
        <dbReference type="EMBL" id="SVC35576.1"/>
    </source>
</evidence>
<dbReference type="CDD" id="cd05828">
    <property type="entry name" value="Sortase_D_1"/>
    <property type="match status" value="1"/>
</dbReference>
<dbReference type="InterPro" id="IPR041999">
    <property type="entry name" value="Sortase_D_1"/>
</dbReference>
<dbReference type="Pfam" id="PF04203">
    <property type="entry name" value="Sortase"/>
    <property type="match status" value="1"/>
</dbReference>
<dbReference type="Gene3D" id="2.40.260.10">
    <property type="entry name" value="Sortase"/>
    <property type="match status" value="1"/>
</dbReference>
<organism evidence="2">
    <name type="scientific">marine metagenome</name>
    <dbReference type="NCBI Taxonomy" id="408172"/>
    <lineage>
        <taxon>unclassified sequences</taxon>
        <taxon>metagenomes</taxon>
        <taxon>ecological metagenomes</taxon>
    </lineage>
</organism>
<reference evidence="2" key="1">
    <citation type="submission" date="2018-05" db="EMBL/GenBank/DDBJ databases">
        <authorList>
            <person name="Lanie J.A."/>
            <person name="Ng W.-L."/>
            <person name="Kazmierczak K.M."/>
            <person name="Andrzejewski T.M."/>
            <person name="Davidsen T.M."/>
            <person name="Wayne K.J."/>
            <person name="Tettelin H."/>
            <person name="Glass J.I."/>
            <person name="Rusch D."/>
            <person name="Podicherti R."/>
            <person name="Tsui H.-C.T."/>
            <person name="Winkler M.E."/>
        </authorList>
    </citation>
    <scope>NUCLEOTIDE SEQUENCE</scope>
</reference>
<accession>A0A382LG46</accession>
<protein>
    <recommendedName>
        <fullName evidence="3">Sortase</fullName>
    </recommendedName>
</protein>
<evidence type="ECO:0000256" key="1">
    <source>
        <dbReference type="ARBA" id="ARBA00022801"/>
    </source>
</evidence>
<dbReference type="InterPro" id="IPR005754">
    <property type="entry name" value="Sortase"/>
</dbReference>
<gene>
    <name evidence="2" type="ORF">METZ01_LOCUS288430</name>
</gene>
<dbReference type="EMBL" id="UINC01086793">
    <property type="protein sequence ID" value="SVC35576.1"/>
    <property type="molecule type" value="Genomic_DNA"/>
</dbReference>
<proteinExistence type="predicted"/>
<dbReference type="GO" id="GO:0016787">
    <property type="term" value="F:hydrolase activity"/>
    <property type="evidence" value="ECO:0007669"/>
    <property type="project" value="UniProtKB-KW"/>
</dbReference>
<dbReference type="AlphaFoldDB" id="A0A382LG46"/>